<keyword evidence="1" id="KW-0805">Transcription regulation</keyword>
<evidence type="ECO:0000256" key="3">
    <source>
        <dbReference type="ARBA" id="ARBA00023163"/>
    </source>
</evidence>
<dbReference type="GO" id="GO:0005829">
    <property type="term" value="C:cytosol"/>
    <property type="evidence" value="ECO:0007669"/>
    <property type="project" value="TreeGrafter"/>
</dbReference>
<dbReference type="GO" id="GO:0043200">
    <property type="term" value="P:response to amino acid"/>
    <property type="evidence" value="ECO:0007669"/>
    <property type="project" value="TreeGrafter"/>
</dbReference>
<dbReference type="Gene3D" id="1.10.10.10">
    <property type="entry name" value="Winged helix-like DNA-binding domain superfamily/Winged helix DNA-binding domain"/>
    <property type="match status" value="1"/>
</dbReference>
<dbReference type="EMBL" id="JARCJK010000013">
    <property type="protein sequence ID" value="MDE4167758.1"/>
    <property type="molecule type" value="Genomic_DNA"/>
</dbReference>
<dbReference type="SMART" id="SM00344">
    <property type="entry name" value="HTH_ASNC"/>
    <property type="match status" value="1"/>
</dbReference>
<dbReference type="GO" id="GO:0043565">
    <property type="term" value="F:sequence-specific DNA binding"/>
    <property type="evidence" value="ECO:0007669"/>
    <property type="project" value="InterPro"/>
</dbReference>
<dbReference type="InterPro" id="IPR011991">
    <property type="entry name" value="ArsR-like_HTH"/>
</dbReference>
<dbReference type="CDD" id="cd00090">
    <property type="entry name" value="HTH_ARSR"/>
    <property type="match status" value="1"/>
</dbReference>
<dbReference type="InterPro" id="IPR036388">
    <property type="entry name" value="WH-like_DNA-bd_sf"/>
</dbReference>
<reference evidence="5 6" key="1">
    <citation type="submission" date="2023-02" db="EMBL/GenBank/DDBJ databases">
        <title>Population genomics of bacteria associated with diatom.</title>
        <authorList>
            <person name="Xie J."/>
            <person name="Wang H."/>
        </authorList>
    </citation>
    <scope>NUCLEOTIDE SEQUENCE [LARGE SCALE GENOMIC DNA]</scope>
    <source>
        <strain evidence="5 6">PT47_8</strain>
    </source>
</reference>
<dbReference type="PANTHER" id="PTHR30154">
    <property type="entry name" value="LEUCINE-RESPONSIVE REGULATORY PROTEIN"/>
    <property type="match status" value="1"/>
</dbReference>
<protein>
    <submittedName>
        <fullName evidence="5">Lrp/AsnC family transcriptional regulator</fullName>
    </submittedName>
</protein>
<sequence>MAGSFAEEYFGRDHSLDEGNTFANPPHIAQIWSGIPYGIVIIERYLPMPDIDAVNAEILTLLQEDGRMTNAKLSEHLGMSETPCWRRLKRLEESGIIEGYQANLSRRKLGLGVMAFVQLRCSEHDQAATAEFQRIVETTPNILACHNTTGADDFLLIVVARDLDDYSGFVDSTLRRLPGVTSIRSNLSLKEMKASSKLPVSAASMK</sequence>
<dbReference type="Gene3D" id="3.30.70.920">
    <property type="match status" value="1"/>
</dbReference>
<proteinExistence type="predicted"/>
<gene>
    <name evidence="5" type="ORF">PXK24_18845</name>
</gene>
<dbReference type="InterPro" id="IPR000485">
    <property type="entry name" value="AsnC-type_HTH_dom"/>
</dbReference>
<keyword evidence="2" id="KW-0238">DNA-binding</keyword>
<dbReference type="Pfam" id="PF13412">
    <property type="entry name" value="HTH_24"/>
    <property type="match status" value="1"/>
</dbReference>
<dbReference type="RefSeq" id="WP_237028425.1">
    <property type="nucleotide sequence ID" value="NZ_CP015124.1"/>
</dbReference>
<organism evidence="5 6">
    <name type="scientific">Phaeobacter gallaeciensis</name>
    <dbReference type="NCBI Taxonomy" id="60890"/>
    <lineage>
        <taxon>Bacteria</taxon>
        <taxon>Pseudomonadati</taxon>
        <taxon>Pseudomonadota</taxon>
        <taxon>Alphaproteobacteria</taxon>
        <taxon>Rhodobacterales</taxon>
        <taxon>Roseobacteraceae</taxon>
        <taxon>Phaeobacter</taxon>
    </lineage>
</organism>
<dbReference type="SUPFAM" id="SSF54909">
    <property type="entry name" value="Dimeric alpha+beta barrel"/>
    <property type="match status" value="1"/>
</dbReference>
<dbReference type="AlphaFoldDB" id="A0AAW6KSK6"/>
<dbReference type="PRINTS" id="PR00033">
    <property type="entry name" value="HTHASNC"/>
</dbReference>
<evidence type="ECO:0000313" key="6">
    <source>
        <dbReference type="Proteomes" id="UP001218364"/>
    </source>
</evidence>
<accession>A0AAW6KSK6</accession>
<evidence type="ECO:0000256" key="1">
    <source>
        <dbReference type="ARBA" id="ARBA00023015"/>
    </source>
</evidence>
<dbReference type="GO" id="GO:0006355">
    <property type="term" value="P:regulation of DNA-templated transcription"/>
    <property type="evidence" value="ECO:0007669"/>
    <property type="project" value="UniProtKB-ARBA"/>
</dbReference>
<dbReference type="PROSITE" id="PS50956">
    <property type="entry name" value="HTH_ASNC_2"/>
    <property type="match status" value="1"/>
</dbReference>
<evidence type="ECO:0000313" key="5">
    <source>
        <dbReference type="EMBL" id="MDE4167758.1"/>
    </source>
</evidence>
<dbReference type="InterPro" id="IPR011008">
    <property type="entry name" value="Dimeric_a/b-barrel"/>
</dbReference>
<dbReference type="InterPro" id="IPR019888">
    <property type="entry name" value="Tscrpt_reg_AsnC-like"/>
</dbReference>
<name>A0AAW6KSK6_9RHOB</name>
<dbReference type="Pfam" id="PF01037">
    <property type="entry name" value="AsnC_trans_reg"/>
    <property type="match status" value="1"/>
</dbReference>
<keyword evidence="3" id="KW-0804">Transcription</keyword>
<evidence type="ECO:0000259" key="4">
    <source>
        <dbReference type="PROSITE" id="PS50956"/>
    </source>
</evidence>
<dbReference type="Proteomes" id="UP001218364">
    <property type="component" value="Unassembled WGS sequence"/>
</dbReference>
<comment type="caution">
    <text evidence="5">The sequence shown here is derived from an EMBL/GenBank/DDBJ whole genome shotgun (WGS) entry which is preliminary data.</text>
</comment>
<evidence type="ECO:0000256" key="2">
    <source>
        <dbReference type="ARBA" id="ARBA00023125"/>
    </source>
</evidence>
<feature type="domain" description="HTH asnC-type" evidence="4">
    <location>
        <begin position="51"/>
        <end position="112"/>
    </location>
</feature>
<dbReference type="InterPro" id="IPR036390">
    <property type="entry name" value="WH_DNA-bd_sf"/>
</dbReference>
<dbReference type="SUPFAM" id="SSF46785">
    <property type="entry name" value="Winged helix' DNA-binding domain"/>
    <property type="match status" value="1"/>
</dbReference>
<dbReference type="InterPro" id="IPR019887">
    <property type="entry name" value="Tscrpt_reg_AsnC/Lrp_C"/>
</dbReference>
<dbReference type="PANTHER" id="PTHR30154:SF46">
    <property type="entry name" value="TRANSCRIPTIONAL REGULATORY PROTEIN"/>
    <property type="match status" value="1"/>
</dbReference>